<dbReference type="EMBL" id="KF901239">
    <property type="protein sequence ID" value="AIF23741.1"/>
    <property type="molecule type" value="Genomic_DNA"/>
</dbReference>
<reference evidence="3" key="1">
    <citation type="journal article" date="2014" name="Genome Biol. Evol.">
        <title>Pangenome evidence for extensive interdomain horizontal transfer affecting lineage core and shell genes in uncultured planktonic thaumarchaeota and euryarchaeota.</title>
        <authorList>
            <person name="Deschamps P."/>
            <person name="Zivanovic Y."/>
            <person name="Moreira D."/>
            <person name="Rodriguez-Valera F."/>
            <person name="Lopez-Garcia P."/>
        </authorList>
    </citation>
    <scope>NUCLEOTIDE SEQUENCE</scope>
</reference>
<dbReference type="GO" id="GO:0008168">
    <property type="term" value="F:methyltransferase activity"/>
    <property type="evidence" value="ECO:0007669"/>
    <property type="project" value="UniProtKB-KW"/>
</dbReference>
<dbReference type="SUPFAM" id="SSF55681">
    <property type="entry name" value="Class II aaRS and biotin synthetases"/>
    <property type="match status" value="1"/>
</dbReference>
<dbReference type="Gene3D" id="3.30.930.10">
    <property type="entry name" value="Bira Bifunctional Protein, Domain 2"/>
    <property type="match status" value="1"/>
</dbReference>
<evidence type="ECO:0000259" key="2">
    <source>
        <dbReference type="Pfam" id="PF13649"/>
    </source>
</evidence>
<dbReference type="Gene3D" id="3.40.50.150">
    <property type="entry name" value="Vaccinia Virus protein VP39"/>
    <property type="match status" value="1"/>
</dbReference>
<dbReference type="SUPFAM" id="SSF53335">
    <property type="entry name" value="S-adenosyl-L-methionine-dependent methyltransferases"/>
    <property type="match status" value="1"/>
</dbReference>
<dbReference type="InterPro" id="IPR041698">
    <property type="entry name" value="Methyltransf_25"/>
</dbReference>
<feature type="domain" description="Methyltransferase" evidence="2">
    <location>
        <begin position="62"/>
        <end position="143"/>
    </location>
</feature>
<dbReference type="CDD" id="cd02440">
    <property type="entry name" value="AdoMet_MTases"/>
    <property type="match status" value="1"/>
</dbReference>
<evidence type="ECO:0000313" key="3">
    <source>
        <dbReference type="EMBL" id="AIF23741.1"/>
    </source>
</evidence>
<dbReference type="Pfam" id="PF03099">
    <property type="entry name" value="BPL_LplA_LipB"/>
    <property type="match status" value="1"/>
</dbReference>
<keyword evidence="3" id="KW-0808">Transferase</keyword>
<dbReference type="InterPro" id="IPR045864">
    <property type="entry name" value="aa-tRNA-synth_II/BPL/LPL"/>
</dbReference>
<dbReference type="PANTHER" id="PTHR12835">
    <property type="entry name" value="BIOTIN PROTEIN LIGASE"/>
    <property type="match status" value="1"/>
</dbReference>
<organism evidence="3">
    <name type="scientific">uncultured marine group II/III euryarchaeote SAT1000_18_C09</name>
    <dbReference type="NCBI Taxonomy" id="1456564"/>
    <lineage>
        <taxon>Archaea</taxon>
        <taxon>Methanobacteriati</taxon>
        <taxon>Methanobacteriota</taxon>
        <taxon>environmental samples</taxon>
    </lineage>
</organism>
<dbReference type="GO" id="GO:0004077">
    <property type="term" value="F:biotin--[biotin carboxyl-carrier protein] ligase activity"/>
    <property type="evidence" value="ECO:0007669"/>
    <property type="project" value="TreeGrafter"/>
</dbReference>
<proteinExistence type="predicted"/>
<feature type="domain" description="BPL/LPL catalytic" evidence="1">
    <location>
        <begin position="259"/>
        <end position="346"/>
    </location>
</feature>
<dbReference type="InterPro" id="IPR004143">
    <property type="entry name" value="BPL_LPL_catalytic"/>
</dbReference>
<protein>
    <submittedName>
        <fullName evidence="3">Release factor glutamine methyltransferase</fullName>
    </submittedName>
</protein>
<evidence type="ECO:0000259" key="1">
    <source>
        <dbReference type="Pfam" id="PF03099"/>
    </source>
</evidence>
<keyword evidence="3" id="KW-0489">Methyltransferase</keyword>
<dbReference type="InterPro" id="IPR029063">
    <property type="entry name" value="SAM-dependent_MTases_sf"/>
</dbReference>
<dbReference type="PANTHER" id="PTHR12835:SF5">
    <property type="entry name" value="BIOTIN--PROTEIN LIGASE"/>
    <property type="match status" value="1"/>
</dbReference>
<dbReference type="GO" id="GO:0032259">
    <property type="term" value="P:methylation"/>
    <property type="evidence" value="ECO:0007669"/>
    <property type="project" value="UniProtKB-KW"/>
</dbReference>
<dbReference type="AlphaFoldDB" id="A0A075I4Y0"/>
<accession>A0A075I4Y0</accession>
<name>A0A075I4Y0_9EURY</name>
<dbReference type="GO" id="GO:0005737">
    <property type="term" value="C:cytoplasm"/>
    <property type="evidence" value="ECO:0007669"/>
    <property type="project" value="TreeGrafter"/>
</dbReference>
<dbReference type="Pfam" id="PF13649">
    <property type="entry name" value="Methyltransf_25"/>
    <property type="match status" value="1"/>
</dbReference>
<sequence>MHEEHRRPPLGAKGKSTLSKFEIGSAGPWEITIPHTVYPPREDTALLGRALLQLSGRCGRAVEIGCGSGALSILLASIGWRVTACDVNPFAVAAARGNVEKAGFADMVSIDEGGPGEPEWELQKGVDLVVWNLPYLDPPENDKASLEHIEEASMSDLPGGWSDKLLEVMDDELIDPSCLVVLLHRTDPDSRSKPDSWIRSGWSCRQLDSMRLADERLEVLCYWRPGAGKSAMIMTECESTMDEAKRLINGGWQRVLSLSQTSGRGRRGSSWQTQEGGLACTWVLSGETLERHSPGLIQTSVGAAVSDALGCCVKWPNDLVTEDGRKLGGVLVEGNSEDDGIRVGIGLNKRDSVIDGTTVAGWGEFVGEKTAIEVFEILDSAISSLFEEHSLVPPVEEEELVALSWKSLARSLSTGVALKSKGSPTRAVGLSSEGHLLIEFNGLVATIDDINTLDWNPIT</sequence>